<reference evidence="2" key="1">
    <citation type="journal article" date="2012" name="Nat. Genet.">
        <title>Lifestyle transitions in plant pathogenic Colletotrichum fungi deciphered by genome and transcriptome analyses.</title>
        <authorList>
            <person name="O'Connell R.J."/>
            <person name="Thon M.R."/>
            <person name="Hacquard S."/>
            <person name="Amyotte S.G."/>
            <person name="Kleemann J."/>
            <person name="Torres M.F."/>
            <person name="Damm U."/>
            <person name="Buiate E.A."/>
            <person name="Epstein L."/>
            <person name="Alkan N."/>
            <person name="Altmueller J."/>
            <person name="Alvarado-Balderrama L."/>
            <person name="Bauser C.A."/>
            <person name="Becker C."/>
            <person name="Birren B.W."/>
            <person name="Chen Z."/>
            <person name="Choi J."/>
            <person name="Crouch J.A."/>
            <person name="Duvick J.P."/>
            <person name="Farman M.A."/>
            <person name="Gan P."/>
            <person name="Heiman D."/>
            <person name="Henrissat B."/>
            <person name="Howard R.J."/>
            <person name="Kabbage M."/>
            <person name="Koch C."/>
            <person name="Kracher B."/>
            <person name="Kubo Y."/>
            <person name="Law A.D."/>
            <person name="Lebrun M.-H."/>
            <person name="Lee Y.-H."/>
            <person name="Miyara I."/>
            <person name="Moore N."/>
            <person name="Neumann U."/>
            <person name="Nordstroem K."/>
            <person name="Panaccione D.G."/>
            <person name="Panstruga R."/>
            <person name="Place M."/>
            <person name="Proctor R.H."/>
            <person name="Prusky D."/>
            <person name="Rech G."/>
            <person name="Reinhardt R."/>
            <person name="Rollins J.A."/>
            <person name="Rounsley S."/>
            <person name="Schardl C.L."/>
            <person name="Schwartz D.C."/>
            <person name="Shenoy N."/>
            <person name="Shirasu K."/>
            <person name="Sikhakolli U.R."/>
            <person name="Stueber K."/>
            <person name="Sukno S.A."/>
            <person name="Sweigard J.A."/>
            <person name="Takano Y."/>
            <person name="Takahara H."/>
            <person name="Trail F."/>
            <person name="van der Does H.C."/>
            <person name="Voll L.M."/>
            <person name="Will I."/>
            <person name="Young S."/>
            <person name="Zeng Q."/>
            <person name="Zhang J."/>
            <person name="Zhou S."/>
            <person name="Dickman M.B."/>
            <person name="Schulze-Lefert P."/>
            <person name="Ver Loren van Themaat E."/>
            <person name="Ma L.-J."/>
            <person name="Vaillancourt L.J."/>
        </authorList>
    </citation>
    <scope>NUCLEOTIDE SEQUENCE [LARGE SCALE GENOMIC DNA]</scope>
    <source>
        <strain evidence="2">IMI 349063</strain>
    </source>
</reference>
<proteinExistence type="predicted"/>
<name>H1UWI5_COLHI</name>
<dbReference type="EMBL" id="CACQ02000392">
    <property type="protein sequence ID" value="CCF32336.1"/>
    <property type="molecule type" value="Genomic_DNA"/>
</dbReference>
<gene>
    <name evidence="1" type="ORF">CH063_04740</name>
</gene>
<evidence type="ECO:0000313" key="2">
    <source>
        <dbReference type="Proteomes" id="UP000007174"/>
    </source>
</evidence>
<dbReference type="Proteomes" id="UP000007174">
    <property type="component" value="Unassembled WGS sequence"/>
</dbReference>
<accession>H1UWI5</accession>
<organism evidence="1 2">
    <name type="scientific">Colletotrichum higginsianum (strain IMI 349063)</name>
    <name type="common">Crucifer anthracnose fungus</name>
    <dbReference type="NCBI Taxonomy" id="759273"/>
    <lineage>
        <taxon>Eukaryota</taxon>
        <taxon>Fungi</taxon>
        <taxon>Dikarya</taxon>
        <taxon>Ascomycota</taxon>
        <taxon>Pezizomycotina</taxon>
        <taxon>Sordariomycetes</taxon>
        <taxon>Hypocreomycetidae</taxon>
        <taxon>Glomerellales</taxon>
        <taxon>Glomerellaceae</taxon>
        <taxon>Colletotrichum</taxon>
        <taxon>Colletotrichum destructivum species complex</taxon>
    </lineage>
</organism>
<dbReference type="AlphaFoldDB" id="H1UWI5"/>
<protein>
    <submittedName>
        <fullName evidence="1">Uncharacterized protein</fullName>
    </submittedName>
</protein>
<sequence>MVFHHHVHRNSPSFGNFFPQREKAVLDLAAQIEVENVGRLVSRHRIDKESIA</sequence>
<evidence type="ECO:0000313" key="1">
    <source>
        <dbReference type="EMBL" id="CCF32336.1"/>
    </source>
</evidence>
<dbReference type="HOGENOM" id="CLU_3087123_0_0_1"/>